<reference evidence="1" key="1">
    <citation type="submission" date="2016-03" db="EMBL/GenBank/DDBJ databases">
        <title>Draft genome sequence of Rosellinia necatrix.</title>
        <authorList>
            <person name="Kanematsu S."/>
        </authorList>
    </citation>
    <scope>NUCLEOTIDE SEQUENCE [LARGE SCALE GENOMIC DNA]</scope>
    <source>
        <strain evidence="1">W97</strain>
    </source>
</reference>
<protein>
    <submittedName>
        <fullName evidence="1">Uncharacterized protein</fullName>
    </submittedName>
</protein>
<organism evidence="1">
    <name type="scientific">Rosellinia necatrix</name>
    <name type="common">White root-rot fungus</name>
    <dbReference type="NCBI Taxonomy" id="77044"/>
    <lineage>
        <taxon>Eukaryota</taxon>
        <taxon>Fungi</taxon>
        <taxon>Dikarya</taxon>
        <taxon>Ascomycota</taxon>
        <taxon>Pezizomycotina</taxon>
        <taxon>Sordariomycetes</taxon>
        <taxon>Xylariomycetidae</taxon>
        <taxon>Xylariales</taxon>
        <taxon>Xylariaceae</taxon>
        <taxon>Rosellinia</taxon>
    </lineage>
</organism>
<sequence length="247" mass="27968">MSTAISPWVINEMAANPGVEYKDLIPQCKTCGFTFHSYDCPPVLESEGNECLFCANIAPEETVHPCCWGSSHEYSPIPIERSNFTTLTSRLFCDACYDTAKDSPLFAGGEPHVLPARPAGQHPYPQCRNKRTQRFYNSLIPLQEAPVRVPGYEGRLKDLLLMWLNYLLCNRAMHPLKCLNCYCNTRFTEANPFCPPCRNRRTVSSWHGYQACGRCHLFKPVEDFIGVLGDFVTTCDPCRGKQRDSIK</sequence>
<dbReference type="EMBL" id="DF977450">
    <property type="protein sequence ID" value="GAP83881.2"/>
    <property type="molecule type" value="Genomic_DNA"/>
</dbReference>
<evidence type="ECO:0000313" key="2">
    <source>
        <dbReference type="Proteomes" id="UP000054516"/>
    </source>
</evidence>
<accession>A0A1S7UNC3</accession>
<gene>
    <name evidence="1" type="ORF">SAMD00023353_0502990</name>
</gene>
<proteinExistence type="predicted"/>
<dbReference type="Proteomes" id="UP000054516">
    <property type="component" value="Unassembled WGS sequence"/>
</dbReference>
<evidence type="ECO:0000313" key="1">
    <source>
        <dbReference type="EMBL" id="GAP83881.2"/>
    </source>
</evidence>
<name>A0A1S7UNC3_ROSNE</name>
<dbReference type="AlphaFoldDB" id="A0A1S7UNC3"/>
<keyword evidence="2" id="KW-1185">Reference proteome</keyword>